<dbReference type="EMBL" id="QJKJ01004959">
    <property type="protein sequence ID" value="RDX92062.1"/>
    <property type="molecule type" value="Genomic_DNA"/>
</dbReference>
<protein>
    <submittedName>
        <fullName evidence="2">Uncharacterized protein</fullName>
    </submittedName>
</protein>
<proteinExistence type="predicted"/>
<keyword evidence="3" id="KW-1185">Reference proteome</keyword>
<accession>A0A371GNC2</accession>
<dbReference type="Proteomes" id="UP000257109">
    <property type="component" value="Unassembled WGS sequence"/>
</dbReference>
<sequence>MSFGLKKCWDNISKAMVTFFCDMIHKEIEVCVDNMITESRRSCDSFVEIVQAFEEVQIEQLLGKGELKWILTNSIHILPVSQSSNCCTKINQQNEIMIVKRPSRKSSYICKVPTGVINALQLAQAEQLIIFKRDEEGKGNEVTYPMKSERKARRLKIMRYLGLAAPVETYNKVSSTDMVNKPNDSRKSNQPQE</sequence>
<gene>
    <name evidence="2" type="ORF">CR513_25865</name>
</gene>
<dbReference type="OrthoDB" id="5964980at2759"/>
<feature type="region of interest" description="Disordered" evidence="1">
    <location>
        <begin position="172"/>
        <end position="193"/>
    </location>
</feature>
<evidence type="ECO:0000313" key="2">
    <source>
        <dbReference type="EMBL" id="RDX92062.1"/>
    </source>
</evidence>
<name>A0A371GNC2_MUCPR</name>
<feature type="non-terminal residue" evidence="2">
    <location>
        <position position="1"/>
    </location>
</feature>
<dbReference type="AlphaFoldDB" id="A0A371GNC2"/>
<reference evidence="2" key="1">
    <citation type="submission" date="2018-05" db="EMBL/GenBank/DDBJ databases">
        <title>Draft genome of Mucuna pruriens seed.</title>
        <authorList>
            <person name="Nnadi N.E."/>
            <person name="Vos R."/>
            <person name="Hasami M.H."/>
            <person name="Devisetty U.K."/>
            <person name="Aguiy J.C."/>
        </authorList>
    </citation>
    <scope>NUCLEOTIDE SEQUENCE [LARGE SCALE GENOMIC DNA]</scope>
    <source>
        <strain evidence="2">JCA_2017</strain>
    </source>
</reference>
<evidence type="ECO:0000256" key="1">
    <source>
        <dbReference type="SAM" id="MobiDB-lite"/>
    </source>
</evidence>
<organism evidence="2 3">
    <name type="scientific">Mucuna pruriens</name>
    <name type="common">Velvet bean</name>
    <name type="synonym">Dolichos pruriens</name>
    <dbReference type="NCBI Taxonomy" id="157652"/>
    <lineage>
        <taxon>Eukaryota</taxon>
        <taxon>Viridiplantae</taxon>
        <taxon>Streptophyta</taxon>
        <taxon>Embryophyta</taxon>
        <taxon>Tracheophyta</taxon>
        <taxon>Spermatophyta</taxon>
        <taxon>Magnoliopsida</taxon>
        <taxon>eudicotyledons</taxon>
        <taxon>Gunneridae</taxon>
        <taxon>Pentapetalae</taxon>
        <taxon>rosids</taxon>
        <taxon>fabids</taxon>
        <taxon>Fabales</taxon>
        <taxon>Fabaceae</taxon>
        <taxon>Papilionoideae</taxon>
        <taxon>50 kb inversion clade</taxon>
        <taxon>NPAAA clade</taxon>
        <taxon>indigoferoid/millettioid clade</taxon>
        <taxon>Phaseoleae</taxon>
        <taxon>Mucuna</taxon>
    </lineage>
</organism>
<evidence type="ECO:0000313" key="3">
    <source>
        <dbReference type="Proteomes" id="UP000257109"/>
    </source>
</evidence>
<comment type="caution">
    <text evidence="2">The sequence shown here is derived from an EMBL/GenBank/DDBJ whole genome shotgun (WGS) entry which is preliminary data.</text>
</comment>